<evidence type="ECO:0000313" key="9">
    <source>
        <dbReference type="Proteomes" id="UP000186104"/>
    </source>
</evidence>
<organism evidence="8 9">
    <name type="scientific">Dietzia timorensis</name>
    <dbReference type="NCBI Taxonomy" id="499555"/>
    <lineage>
        <taxon>Bacteria</taxon>
        <taxon>Bacillati</taxon>
        <taxon>Actinomycetota</taxon>
        <taxon>Actinomycetes</taxon>
        <taxon>Mycobacteriales</taxon>
        <taxon>Dietziaceae</taxon>
        <taxon>Dietzia</taxon>
    </lineage>
</organism>
<feature type="transmembrane region" description="Helical" evidence="6">
    <location>
        <begin position="12"/>
        <end position="34"/>
    </location>
</feature>
<keyword evidence="9" id="KW-1185">Reference proteome</keyword>
<dbReference type="InterPro" id="IPR045214">
    <property type="entry name" value="Surf1/Surf4"/>
</dbReference>
<dbReference type="AlphaFoldDB" id="A0A173LKD7"/>
<evidence type="ECO:0000256" key="1">
    <source>
        <dbReference type="ARBA" id="ARBA00004370"/>
    </source>
</evidence>
<feature type="transmembrane region" description="Helical" evidence="6">
    <location>
        <begin position="214"/>
        <end position="237"/>
    </location>
</feature>
<evidence type="ECO:0000313" key="8">
    <source>
        <dbReference type="EMBL" id="ANI92074.1"/>
    </source>
</evidence>
<dbReference type="Proteomes" id="UP000186104">
    <property type="component" value="Chromosome"/>
</dbReference>
<name>A0A173LKD7_9ACTN</name>
<sequence>MNLKRVLTPGWLLGIIAVIAFAVACFMLLAPWQLGKNDSLNARNDRLVEASEADPVPVDEALDAEDPASFEWHFVSTTGRFDDDPQHQILVRLRPVDGNQVYQVLSPFETNDGRTLLLNRGWVPVGAAGAIGDIPPVPGGEVEITARFRQAEPQPAEPTEIRGVDTVKTFNVNEISALPQFADVDLAPQYLQLNGGQPGALGAIPTPAIESGPYLSYGLQWIAFGILAPAALIYFVASELRNRRGRSLLPRPDRERPAANTSPAAASTPADSGGGTPAPGENATSERTSPQDEGAVLADRYGGERIRAEQRRARRNRSRI</sequence>
<comment type="similarity">
    <text evidence="2 6">Belongs to the SURF1 family.</text>
</comment>
<dbReference type="KEGG" id="dtm:BJL86_1292"/>
<keyword evidence="6" id="KW-1003">Cell membrane</keyword>
<keyword evidence="4 6" id="KW-1133">Transmembrane helix</keyword>
<evidence type="ECO:0000256" key="7">
    <source>
        <dbReference type="SAM" id="MobiDB-lite"/>
    </source>
</evidence>
<feature type="compositionally biased region" description="Basic and acidic residues" evidence="7">
    <location>
        <begin position="301"/>
        <end position="311"/>
    </location>
</feature>
<dbReference type="EMBL" id="CP015961">
    <property type="protein sequence ID" value="ANI92074.1"/>
    <property type="molecule type" value="Genomic_DNA"/>
</dbReference>
<dbReference type="RefSeq" id="WP_075844884.1">
    <property type="nucleotide sequence ID" value="NZ_CP015961.1"/>
</dbReference>
<feature type="region of interest" description="Disordered" evidence="7">
    <location>
        <begin position="247"/>
        <end position="320"/>
    </location>
</feature>
<dbReference type="Pfam" id="PF02104">
    <property type="entry name" value="SURF1"/>
    <property type="match status" value="1"/>
</dbReference>
<dbReference type="STRING" id="499555.BJL86_1292"/>
<comment type="subcellular location">
    <subcellularLocation>
        <location evidence="6">Cell membrane</location>
        <topology evidence="6">Multi-pass membrane protein</topology>
    </subcellularLocation>
    <subcellularLocation>
        <location evidence="1">Membrane</location>
    </subcellularLocation>
</comment>
<dbReference type="PANTHER" id="PTHR23427">
    <property type="entry name" value="SURFEIT LOCUS PROTEIN"/>
    <property type="match status" value="1"/>
</dbReference>
<keyword evidence="5 6" id="KW-0472">Membrane</keyword>
<evidence type="ECO:0000256" key="2">
    <source>
        <dbReference type="ARBA" id="ARBA00007165"/>
    </source>
</evidence>
<evidence type="ECO:0000256" key="4">
    <source>
        <dbReference type="ARBA" id="ARBA00022989"/>
    </source>
</evidence>
<evidence type="ECO:0000256" key="5">
    <source>
        <dbReference type="ARBA" id="ARBA00023136"/>
    </source>
</evidence>
<dbReference type="InterPro" id="IPR002994">
    <property type="entry name" value="Surf1/Shy1"/>
</dbReference>
<evidence type="ECO:0000256" key="3">
    <source>
        <dbReference type="ARBA" id="ARBA00022692"/>
    </source>
</evidence>
<gene>
    <name evidence="8" type="ORF">BJL86_1292</name>
</gene>
<dbReference type="PROSITE" id="PS50895">
    <property type="entry name" value="SURF1"/>
    <property type="match status" value="1"/>
</dbReference>
<feature type="compositionally biased region" description="Low complexity" evidence="7">
    <location>
        <begin position="258"/>
        <end position="271"/>
    </location>
</feature>
<protein>
    <recommendedName>
        <fullName evidence="6">SURF1-like protein</fullName>
    </recommendedName>
</protein>
<dbReference type="PROSITE" id="PS51257">
    <property type="entry name" value="PROKAR_LIPOPROTEIN"/>
    <property type="match status" value="1"/>
</dbReference>
<dbReference type="GO" id="GO:0005886">
    <property type="term" value="C:plasma membrane"/>
    <property type="evidence" value="ECO:0007669"/>
    <property type="project" value="UniProtKB-SubCell"/>
</dbReference>
<dbReference type="CDD" id="cd06662">
    <property type="entry name" value="SURF1"/>
    <property type="match status" value="1"/>
</dbReference>
<keyword evidence="3 6" id="KW-0812">Transmembrane</keyword>
<evidence type="ECO:0000256" key="6">
    <source>
        <dbReference type="RuleBase" id="RU363076"/>
    </source>
</evidence>
<dbReference type="PANTHER" id="PTHR23427:SF2">
    <property type="entry name" value="SURFEIT LOCUS PROTEIN 1"/>
    <property type="match status" value="1"/>
</dbReference>
<reference evidence="8 9" key="1">
    <citation type="submission" date="2016-06" db="EMBL/GenBank/DDBJ databases">
        <title>Complete genome sequence of a saline-alkali tolerant type strain Dietzia timorensis ID05-A0528T.</title>
        <authorList>
            <person name="Wu X."/>
        </authorList>
    </citation>
    <scope>NUCLEOTIDE SEQUENCE [LARGE SCALE GENOMIC DNA]</scope>
    <source>
        <strain evidence="8 9">ID05-A0528</strain>
    </source>
</reference>
<accession>A0A173LKD7</accession>
<proteinExistence type="inferred from homology"/>